<gene>
    <name evidence="1" type="ORF">HK097_008111</name>
</gene>
<name>A0AAD5SAQ5_9FUNG</name>
<evidence type="ECO:0000313" key="1">
    <source>
        <dbReference type="EMBL" id="KAJ3050900.1"/>
    </source>
</evidence>
<reference evidence="1" key="1">
    <citation type="submission" date="2020-05" db="EMBL/GenBank/DDBJ databases">
        <title>Phylogenomic resolution of chytrid fungi.</title>
        <authorList>
            <person name="Stajich J.E."/>
            <person name="Amses K."/>
            <person name="Simmons R."/>
            <person name="Seto K."/>
            <person name="Myers J."/>
            <person name="Bonds A."/>
            <person name="Quandt C.A."/>
            <person name="Barry K."/>
            <person name="Liu P."/>
            <person name="Grigoriev I."/>
            <person name="Longcore J.E."/>
            <person name="James T.Y."/>
        </authorList>
    </citation>
    <scope>NUCLEOTIDE SEQUENCE</scope>
    <source>
        <strain evidence="1">JEL0318</strain>
    </source>
</reference>
<evidence type="ECO:0000313" key="2">
    <source>
        <dbReference type="Proteomes" id="UP001212841"/>
    </source>
</evidence>
<dbReference type="AlphaFoldDB" id="A0AAD5SAQ5"/>
<dbReference type="EMBL" id="JADGJD010000458">
    <property type="protein sequence ID" value="KAJ3050900.1"/>
    <property type="molecule type" value="Genomic_DNA"/>
</dbReference>
<protein>
    <submittedName>
        <fullName evidence="1">Uncharacterized protein</fullName>
    </submittedName>
</protein>
<proteinExistence type="predicted"/>
<organism evidence="1 2">
    <name type="scientific">Rhizophlyctis rosea</name>
    <dbReference type="NCBI Taxonomy" id="64517"/>
    <lineage>
        <taxon>Eukaryota</taxon>
        <taxon>Fungi</taxon>
        <taxon>Fungi incertae sedis</taxon>
        <taxon>Chytridiomycota</taxon>
        <taxon>Chytridiomycota incertae sedis</taxon>
        <taxon>Chytridiomycetes</taxon>
        <taxon>Rhizophlyctidales</taxon>
        <taxon>Rhizophlyctidaceae</taxon>
        <taxon>Rhizophlyctis</taxon>
    </lineage>
</organism>
<accession>A0AAD5SAQ5</accession>
<dbReference type="Proteomes" id="UP001212841">
    <property type="component" value="Unassembled WGS sequence"/>
</dbReference>
<comment type="caution">
    <text evidence="1">The sequence shown here is derived from an EMBL/GenBank/DDBJ whole genome shotgun (WGS) entry which is preliminary data.</text>
</comment>
<sequence length="366" mass="41586">MHVWRPKLIRDFPSGCLPVLYGLESWRDIACIYQAWSRRPFTIKFKLGTEVEIPHDQKPVLVDLAQRSGFGFVKSNQPRRATKYVKKLAGPNPRTVQIRDKSNRVLVKNGDPYFCGDTCMILGVVPDTALKLWVIDLGAINGTSAPVDANVICSRPHDFYLSTNNLIAWDFNETIFASASAILPLETTNNVQLRLYCIRTKQSIGQNVMLIDHGELVEILLTRTNLLCFEGVKELFTRIHIFQFQDAQHIQSIEMTRNDIHCQFSGYDARESVDGSLMDVMRATDNGKRWTAHVICVLNPFNRHCLRYQEQSWGAFRHIRSLVAPHYQVDEFGARTGGPVVGKVCMDHGDGLTELSSPLPSRRINW</sequence>
<keyword evidence="2" id="KW-1185">Reference proteome</keyword>